<evidence type="ECO:0000313" key="2">
    <source>
        <dbReference type="Proteomes" id="UP001221302"/>
    </source>
</evidence>
<proteinExistence type="predicted"/>
<dbReference type="AlphaFoldDB" id="A0AAE3P2C0"/>
<keyword evidence="2" id="KW-1185">Reference proteome</keyword>
<dbReference type="Proteomes" id="UP001221302">
    <property type="component" value="Unassembled WGS sequence"/>
</dbReference>
<name>A0AAE3P2C0_9BACT</name>
<evidence type="ECO:0000313" key="1">
    <source>
        <dbReference type="EMBL" id="MDF1613109.1"/>
    </source>
</evidence>
<gene>
    <name evidence="1" type="ORF">P0M35_13165</name>
</gene>
<protein>
    <submittedName>
        <fullName evidence="1">Uncharacterized protein</fullName>
    </submittedName>
</protein>
<dbReference type="PROSITE" id="PS51257">
    <property type="entry name" value="PROKAR_LIPOPROTEIN"/>
    <property type="match status" value="1"/>
</dbReference>
<accession>A0AAE3P2C0</accession>
<reference evidence="1" key="1">
    <citation type="submission" date="2023-03" db="EMBL/GenBank/DDBJ databases">
        <title>Stygiobacter electus gen. nov., sp. nov., facultatively anaerobic thermotolerant bacterium of the class Ignavibacteria from a well of Yessentuki mineral water deposit.</title>
        <authorList>
            <person name="Podosokorskaya O.A."/>
            <person name="Elcheninov A.G."/>
            <person name="Petrova N.F."/>
            <person name="Zavarzina D.G."/>
            <person name="Kublanov I.V."/>
            <person name="Merkel A.Y."/>
        </authorList>
    </citation>
    <scope>NUCLEOTIDE SEQUENCE</scope>
    <source>
        <strain evidence="1">09-Me</strain>
    </source>
</reference>
<organism evidence="1 2">
    <name type="scientific">Stygiobacter electus</name>
    <dbReference type="NCBI Taxonomy" id="3032292"/>
    <lineage>
        <taxon>Bacteria</taxon>
        <taxon>Pseudomonadati</taxon>
        <taxon>Ignavibacteriota</taxon>
        <taxon>Ignavibacteria</taxon>
        <taxon>Ignavibacteriales</taxon>
        <taxon>Melioribacteraceae</taxon>
        <taxon>Stygiobacter</taxon>
    </lineage>
</organism>
<comment type="caution">
    <text evidence="1">The sequence shown here is derived from an EMBL/GenBank/DDBJ whole genome shotgun (WGS) entry which is preliminary data.</text>
</comment>
<dbReference type="EMBL" id="JARGDL010000027">
    <property type="protein sequence ID" value="MDF1613109.1"/>
    <property type="molecule type" value="Genomic_DNA"/>
</dbReference>
<sequence>MVKAGARLMRKRFFSREFIQTPRNLVTPVSWGCGCRYCDPELWLSKEDAIEALEEYKQILKENTSEVEKRI</sequence>
<dbReference type="RefSeq" id="WP_321536880.1">
    <property type="nucleotide sequence ID" value="NZ_JARGDL010000027.1"/>
</dbReference>